<proteinExistence type="predicted"/>
<evidence type="ECO:0000313" key="2">
    <source>
        <dbReference type="Proteomes" id="UP000193963"/>
    </source>
</evidence>
<sequence>MQTIDHPPMTWRDDQKIAWPMKKLGHAQLGAAEGAMLYYIARDWVSGRYPLLELGSFLGGSASLTGAGLMANPDWDGTTRLHCFDIFEAKFGDMAEFIRTRIDPDFREGEDFQHLFEAQTAEVAPAIEIHKGDFAEARWDGGAVDLVFVDIAKTAELNRVVLERFLPELRPGPGLLVNQDFHNADNPWIHCSLGHLIDYFELMEPRADDSILLRLREPIPAQALAEAGRWEDLDPSDALARVDRLLSLFREGGHDTRYIELVRARLLIRGGDAGGALALVDEALERFGPGDPKEHFFWLRRCRAVQQEAA</sequence>
<dbReference type="Gene3D" id="3.40.50.150">
    <property type="entry name" value="Vaccinia Virus protein VP39"/>
    <property type="match status" value="1"/>
</dbReference>
<keyword evidence="2" id="KW-1185">Reference proteome</keyword>
<dbReference type="Pfam" id="PF13578">
    <property type="entry name" value="Methyltransf_24"/>
    <property type="match status" value="1"/>
</dbReference>
<evidence type="ECO:0000313" key="1">
    <source>
        <dbReference type="EMBL" id="SLN57503.1"/>
    </source>
</evidence>
<dbReference type="OrthoDB" id="7873666at2"/>
<organism evidence="1 2">
    <name type="scientific">Pseudooceanicola marinus</name>
    <dbReference type="NCBI Taxonomy" id="396013"/>
    <lineage>
        <taxon>Bacteria</taxon>
        <taxon>Pseudomonadati</taxon>
        <taxon>Pseudomonadota</taxon>
        <taxon>Alphaproteobacteria</taxon>
        <taxon>Rhodobacterales</taxon>
        <taxon>Paracoccaceae</taxon>
        <taxon>Pseudooceanicola</taxon>
    </lineage>
</organism>
<accession>A0A1X6ZPB0</accession>
<dbReference type="RefSeq" id="WP_085888907.1">
    <property type="nucleotide sequence ID" value="NZ_FWFN01000005.1"/>
</dbReference>
<dbReference type="InterPro" id="IPR029063">
    <property type="entry name" value="SAM-dependent_MTases_sf"/>
</dbReference>
<dbReference type="AlphaFoldDB" id="A0A1X6ZPB0"/>
<dbReference type="Proteomes" id="UP000193963">
    <property type="component" value="Unassembled WGS sequence"/>
</dbReference>
<reference evidence="1 2" key="1">
    <citation type="submission" date="2017-03" db="EMBL/GenBank/DDBJ databases">
        <authorList>
            <person name="Afonso C.L."/>
            <person name="Miller P.J."/>
            <person name="Scott M.A."/>
            <person name="Spackman E."/>
            <person name="Goraichik I."/>
            <person name="Dimitrov K.M."/>
            <person name="Suarez D.L."/>
            <person name="Swayne D.E."/>
        </authorList>
    </citation>
    <scope>NUCLEOTIDE SEQUENCE [LARGE SCALE GENOMIC DNA]</scope>
    <source>
        <strain evidence="1 2">CECT 7751</strain>
    </source>
</reference>
<name>A0A1X6ZPB0_9RHOB</name>
<dbReference type="EMBL" id="FWFN01000005">
    <property type="protein sequence ID" value="SLN57503.1"/>
    <property type="molecule type" value="Genomic_DNA"/>
</dbReference>
<dbReference type="SUPFAM" id="SSF53335">
    <property type="entry name" value="S-adenosyl-L-methionine-dependent methyltransferases"/>
    <property type="match status" value="1"/>
</dbReference>
<gene>
    <name evidence="1" type="ORF">PSM7751_02888</name>
</gene>
<protein>
    <submittedName>
        <fullName evidence="1">Uncharacterized protein</fullName>
    </submittedName>
</protein>